<evidence type="ECO:0000313" key="10">
    <source>
        <dbReference type="Proteomes" id="UP000228496"/>
    </source>
</evidence>
<dbReference type="SUPFAM" id="SSF111304">
    <property type="entry name" value="Recombination protein RecR"/>
    <property type="match status" value="1"/>
</dbReference>
<keyword evidence="2 7" id="KW-0227">DNA damage</keyword>
<organism evidence="9 10">
    <name type="scientific">Candidatus Yanofskybacteria bacterium CG10_big_fil_rev_8_21_14_0_10_36_16</name>
    <dbReference type="NCBI Taxonomy" id="1975096"/>
    <lineage>
        <taxon>Bacteria</taxon>
        <taxon>Candidatus Yanofskyibacteriota</taxon>
    </lineage>
</organism>
<dbReference type="PROSITE" id="PS01300">
    <property type="entry name" value="RECR"/>
    <property type="match status" value="1"/>
</dbReference>
<keyword evidence="1 7" id="KW-0479">Metal-binding</keyword>
<keyword evidence="6 7" id="KW-0234">DNA repair</keyword>
<dbReference type="HAMAP" id="MF_00017">
    <property type="entry name" value="RecR"/>
    <property type="match status" value="1"/>
</dbReference>
<dbReference type="PANTHER" id="PTHR30446:SF0">
    <property type="entry name" value="RECOMBINATION PROTEIN RECR"/>
    <property type="match status" value="1"/>
</dbReference>
<evidence type="ECO:0000256" key="1">
    <source>
        <dbReference type="ARBA" id="ARBA00022723"/>
    </source>
</evidence>
<reference evidence="9 10" key="1">
    <citation type="submission" date="2017-09" db="EMBL/GenBank/DDBJ databases">
        <title>Depth-based differentiation of microbial function through sediment-hosted aquifers and enrichment of novel symbionts in the deep terrestrial subsurface.</title>
        <authorList>
            <person name="Probst A.J."/>
            <person name="Ladd B."/>
            <person name="Jarett J.K."/>
            <person name="Geller-Mcgrath D.E."/>
            <person name="Sieber C.M."/>
            <person name="Emerson J.B."/>
            <person name="Anantharaman K."/>
            <person name="Thomas B.C."/>
            <person name="Malmstrom R."/>
            <person name="Stieglmeier M."/>
            <person name="Klingl A."/>
            <person name="Woyke T."/>
            <person name="Ryan C.M."/>
            <person name="Banfield J.F."/>
        </authorList>
    </citation>
    <scope>NUCLEOTIDE SEQUENCE [LARGE SCALE GENOMIC DNA]</scope>
    <source>
        <strain evidence="9">CG10_big_fil_rev_8_21_14_0_10_36_16</strain>
    </source>
</reference>
<dbReference type="InterPro" id="IPR015967">
    <property type="entry name" value="Rcmb_RecR_Znf"/>
</dbReference>
<proteinExistence type="inferred from homology"/>
<dbReference type="Gene3D" id="3.40.1360.10">
    <property type="match status" value="1"/>
</dbReference>
<dbReference type="NCBIfam" id="TIGR00615">
    <property type="entry name" value="recR"/>
    <property type="match status" value="1"/>
</dbReference>
<evidence type="ECO:0000256" key="5">
    <source>
        <dbReference type="ARBA" id="ARBA00023172"/>
    </source>
</evidence>
<dbReference type="PANTHER" id="PTHR30446">
    <property type="entry name" value="RECOMBINATION PROTEIN RECR"/>
    <property type="match status" value="1"/>
</dbReference>
<dbReference type="CDD" id="cd01025">
    <property type="entry name" value="TOPRIM_recR"/>
    <property type="match status" value="1"/>
</dbReference>
<keyword evidence="3 7" id="KW-0863">Zinc-finger</keyword>
<dbReference type="InterPro" id="IPR034137">
    <property type="entry name" value="TOPRIM_RecR"/>
</dbReference>
<keyword evidence="4 7" id="KW-0862">Zinc</keyword>
<evidence type="ECO:0000259" key="8">
    <source>
        <dbReference type="PROSITE" id="PS50880"/>
    </source>
</evidence>
<keyword evidence="5 7" id="KW-0233">DNA recombination</keyword>
<evidence type="ECO:0000256" key="7">
    <source>
        <dbReference type="HAMAP-Rule" id="MF_00017"/>
    </source>
</evidence>
<gene>
    <name evidence="7" type="primary">recR</name>
    <name evidence="9" type="ORF">COV29_00500</name>
</gene>
<dbReference type="InterPro" id="IPR023627">
    <property type="entry name" value="Rcmb_RecR"/>
</dbReference>
<dbReference type="InterPro" id="IPR000093">
    <property type="entry name" value="DNA_Rcmb_RecR"/>
</dbReference>
<dbReference type="GO" id="GO:0006310">
    <property type="term" value="P:DNA recombination"/>
    <property type="evidence" value="ECO:0007669"/>
    <property type="project" value="UniProtKB-UniRule"/>
</dbReference>
<dbReference type="InterPro" id="IPR006171">
    <property type="entry name" value="TOPRIM_dom"/>
</dbReference>
<dbReference type="PROSITE" id="PS50880">
    <property type="entry name" value="TOPRIM"/>
    <property type="match status" value="1"/>
</dbReference>
<comment type="function">
    <text evidence="7">May play a role in DNA repair. It seems to be involved in an RecBC-independent recombinational process of DNA repair. It may act with RecF and RecO.</text>
</comment>
<dbReference type="GO" id="GO:0006281">
    <property type="term" value="P:DNA repair"/>
    <property type="evidence" value="ECO:0007669"/>
    <property type="project" value="UniProtKB-UniRule"/>
</dbReference>
<evidence type="ECO:0000256" key="2">
    <source>
        <dbReference type="ARBA" id="ARBA00022763"/>
    </source>
</evidence>
<evidence type="ECO:0000313" key="9">
    <source>
        <dbReference type="EMBL" id="PJE51454.1"/>
    </source>
</evidence>
<dbReference type="GO" id="GO:0008270">
    <property type="term" value="F:zinc ion binding"/>
    <property type="evidence" value="ECO:0007669"/>
    <property type="project" value="UniProtKB-KW"/>
</dbReference>
<dbReference type="EMBL" id="PCXQ01000002">
    <property type="protein sequence ID" value="PJE51454.1"/>
    <property type="molecule type" value="Genomic_DNA"/>
</dbReference>
<protein>
    <recommendedName>
        <fullName evidence="7">Recombination protein RecR</fullName>
    </recommendedName>
</protein>
<dbReference type="Pfam" id="PF21175">
    <property type="entry name" value="RecR_C"/>
    <property type="match status" value="1"/>
</dbReference>
<dbReference type="AlphaFoldDB" id="A0A2J0Q8B4"/>
<evidence type="ECO:0000256" key="3">
    <source>
        <dbReference type="ARBA" id="ARBA00022771"/>
    </source>
</evidence>
<dbReference type="Gene3D" id="3.30.60.80">
    <property type="match status" value="1"/>
</dbReference>
<comment type="similarity">
    <text evidence="7">Belongs to the RecR family.</text>
</comment>
<dbReference type="GO" id="GO:0003677">
    <property type="term" value="F:DNA binding"/>
    <property type="evidence" value="ECO:0007669"/>
    <property type="project" value="UniProtKB-UniRule"/>
</dbReference>
<dbReference type="Proteomes" id="UP000228496">
    <property type="component" value="Unassembled WGS sequence"/>
</dbReference>
<evidence type="ECO:0000256" key="6">
    <source>
        <dbReference type="ARBA" id="ARBA00023204"/>
    </source>
</evidence>
<evidence type="ECO:0000256" key="4">
    <source>
        <dbReference type="ARBA" id="ARBA00022833"/>
    </source>
</evidence>
<comment type="caution">
    <text evidence="9">The sequence shown here is derived from an EMBL/GenBank/DDBJ whole genome shotgun (WGS) entry which is preliminary data.</text>
</comment>
<feature type="domain" description="Toprim" evidence="8">
    <location>
        <begin position="78"/>
        <end position="179"/>
    </location>
</feature>
<dbReference type="Pfam" id="PF02132">
    <property type="entry name" value="RecR_ZnF"/>
    <property type="match status" value="1"/>
</dbReference>
<name>A0A2J0Q8B4_9BACT</name>
<dbReference type="Gene3D" id="1.10.8.420">
    <property type="entry name" value="RecR Domain 1"/>
    <property type="match status" value="1"/>
</dbReference>
<dbReference type="Pfam" id="PF13662">
    <property type="entry name" value="Toprim_4"/>
    <property type="match status" value="1"/>
</dbReference>
<accession>A0A2J0Q8B4</accession>
<feature type="zinc finger region" description="C4-type" evidence="7">
    <location>
        <begin position="55"/>
        <end position="70"/>
    </location>
</feature>
<sequence>MNSKINKIIEYLTKLQGIGPRQATRLALDLASWNKMDLKDFGDALRDMRNGPIFCRQCFNFAENELCSVCSNPKRDKFKIAVVEKITDINAVEQTGIYDGVYHVLGGAISPSNGQNGLKISELIKRVHMLSNEPGITSDNIEIIAATSPNTYGETTAIYLTEKLKPLGVRVTRLAQGLSAGSSIEYSDEVTLSHALKHRR</sequence>